<accession>A0ACC3B821</accession>
<name>A0ACC3B821_9EURO</name>
<evidence type="ECO:0000313" key="2">
    <source>
        <dbReference type="Proteomes" id="UP001177260"/>
    </source>
</evidence>
<sequence>MKREYLPLDTLPSWVRLNGITTDGVAFRKLAPTTDDDGADKGTAIVATEERMNASEEGGGVTGDILLSVPSDMVLSLQMVETHAKTDRYLREVLDAVGEFGRTARGAILIFLIMQITHSSPDFTAEPHKIGVSNPWSEYVKYMPPSITLPTFYTEEELELLRGTSLQLAVDAKVISLEKEFEHLRKSTESISWCEKLWWDEETGRFTFDDWRYVDAVYRSRMVDLPSGGHAMVPCVDMANHASDDAVKALYDEDVEGNAVLRLRWGKKLNAGDEVTISYGNEKPASEMVFSYGFLDPERTAANQVFVGLDIPDDDPLKMAKMTFYKGAPGVRMLSPPASSETQSTGWDSPFVWWACVNEEDGLDFNVLQTNDGGRELRASWKGEEVDLSGDLRNCLATDPLWDVFQLRAVVTILDRLETQFFTLQQSQVMIAEISQDESMREIFRPDVFGTVMRLRELEAKMLEKAIEDLAKQRDDLMTTETVSAYLNSQQSGDIEEDFS</sequence>
<organism evidence="1 2">
    <name type="scientific">Aspergillus melleus</name>
    <dbReference type="NCBI Taxonomy" id="138277"/>
    <lineage>
        <taxon>Eukaryota</taxon>
        <taxon>Fungi</taxon>
        <taxon>Dikarya</taxon>
        <taxon>Ascomycota</taxon>
        <taxon>Pezizomycotina</taxon>
        <taxon>Eurotiomycetes</taxon>
        <taxon>Eurotiomycetidae</taxon>
        <taxon>Eurotiales</taxon>
        <taxon>Aspergillaceae</taxon>
        <taxon>Aspergillus</taxon>
        <taxon>Aspergillus subgen. Circumdati</taxon>
    </lineage>
</organism>
<dbReference type="Proteomes" id="UP001177260">
    <property type="component" value="Unassembled WGS sequence"/>
</dbReference>
<protein>
    <submittedName>
        <fullName evidence="1">Uncharacterized protein</fullName>
    </submittedName>
</protein>
<gene>
    <name evidence="1" type="ORF">N8T08_002953</name>
</gene>
<keyword evidence="2" id="KW-1185">Reference proteome</keyword>
<dbReference type="EMBL" id="JAOPJF010000017">
    <property type="protein sequence ID" value="KAK1146523.1"/>
    <property type="molecule type" value="Genomic_DNA"/>
</dbReference>
<comment type="caution">
    <text evidence="1">The sequence shown here is derived from an EMBL/GenBank/DDBJ whole genome shotgun (WGS) entry which is preliminary data.</text>
</comment>
<reference evidence="1 2" key="1">
    <citation type="journal article" date="2023" name="ACS Omega">
        <title>Identification of the Neoaspergillic Acid Biosynthesis Gene Cluster by Establishing an In Vitro CRISPR-Ribonucleoprotein Genetic System in Aspergillus melleus.</title>
        <authorList>
            <person name="Yuan B."/>
            <person name="Grau M.F."/>
            <person name="Murata R.M."/>
            <person name="Torok T."/>
            <person name="Venkateswaran K."/>
            <person name="Stajich J.E."/>
            <person name="Wang C.C.C."/>
        </authorList>
    </citation>
    <scope>NUCLEOTIDE SEQUENCE [LARGE SCALE GENOMIC DNA]</scope>
    <source>
        <strain evidence="1 2">IMV 1140</strain>
    </source>
</reference>
<evidence type="ECO:0000313" key="1">
    <source>
        <dbReference type="EMBL" id="KAK1146523.1"/>
    </source>
</evidence>
<proteinExistence type="predicted"/>